<dbReference type="CDD" id="cd00067">
    <property type="entry name" value="GAL4"/>
    <property type="match status" value="1"/>
</dbReference>
<keyword evidence="2" id="KW-0539">Nucleus</keyword>
<evidence type="ECO:0000256" key="3">
    <source>
        <dbReference type="SAM" id="MobiDB-lite"/>
    </source>
</evidence>
<accession>A0AA39XW52</accession>
<dbReference type="PROSITE" id="PS50048">
    <property type="entry name" value="ZN2_CY6_FUNGAL_2"/>
    <property type="match status" value="1"/>
</dbReference>
<evidence type="ECO:0000313" key="5">
    <source>
        <dbReference type="EMBL" id="KAK0641369.1"/>
    </source>
</evidence>
<feature type="compositionally biased region" description="Low complexity" evidence="3">
    <location>
        <begin position="685"/>
        <end position="696"/>
    </location>
</feature>
<feature type="domain" description="Zn(2)-C6 fungal-type" evidence="4">
    <location>
        <begin position="22"/>
        <end position="51"/>
    </location>
</feature>
<feature type="region of interest" description="Disordered" evidence="3">
    <location>
        <begin position="643"/>
        <end position="663"/>
    </location>
</feature>
<name>A0AA39XW52_9PEZI</name>
<evidence type="ECO:0000256" key="1">
    <source>
        <dbReference type="ARBA" id="ARBA00022723"/>
    </source>
</evidence>
<sequence>MDHQEETRSAPSTSAATQVPRACDACRARKIRCNRESPCAHCIQAKIECTHADGRPKERGTRILVTPQYERKIDLIDRRLEGVTQLLQDLRARLDDPTAIAALQNSKPQRSPQQQSQHPSPSYLQIPRESAPKANALSSPSPSSHADSTGPVVEGDSSLTAHSVFARNLLQKVVDPDSSLTMRDTMNKLRDIVDTMKQQPAAHEMTYPNAKSILYLPSAALKTFELPPIQETVQILKLTKNQRVSSLAWIYEFFPIQRFPETCMSVYFSDDYTEADFIVVNAGLHILFWTYARFGKPEAMEQYLRMSQLCAVNLESALANLPLHLPATSDHILALVAGAFYAIELSKPSLCWILTTKASELCQTLGYHRAETYKDEHPEDARHKEFLFWSVYILDRSLCLRLGRSSSIQDYDITVPYPSGTVPHRIAIAAFMKLWIDGSRIQGLIYERLYCPEAVRQPEDVRRSRMQSLVGMLEELEVSTNETITRYDEWSKDAAGDELTDFFNTSDHVLRLSLLTLVHRAMPNPPGSPTTFSSECIRAARATLDRHQDCIVAVEQSNLGLFSTYMHWTILFSPFVPFIVLFCQVIETRDETDLARLQAFVTSISRPETSPASSEPETEAVTKVRKLFQVLCHVAQHYIDAHKAGNSGHSGSDRGSQWQPQTATTSEIDSYLATLGFPAQSFPDQQQPQQQQQQQQGEESAGVNPMLWMGSGTQLEDWFYSNQQMMDFLEDGALGVP</sequence>
<dbReference type="PROSITE" id="PS00463">
    <property type="entry name" value="ZN2_CY6_FUNGAL_1"/>
    <property type="match status" value="1"/>
</dbReference>
<dbReference type="Gene3D" id="4.10.240.10">
    <property type="entry name" value="Zn(2)-C6 fungal-type DNA-binding domain"/>
    <property type="match status" value="1"/>
</dbReference>
<protein>
    <recommendedName>
        <fullName evidence="4">Zn(2)-C6 fungal-type domain-containing protein</fullName>
    </recommendedName>
</protein>
<evidence type="ECO:0000256" key="2">
    <source>
        <dbReference type="ARBA" id="ARBA00023242"/>
    </source>
</evidence>
<dbReference type="SMART" id="SM00066">
    <property type="entry name" value="GAL4"/>
    <property type="match status" value="1"/>
</dbReference>
<dbReference type="PANTHER" id="PTHR46910:SF5">
    <property type="entry name" value="ZN(II)2CYS6 TRANSCRIPTION FACTOR (EUROFUNG)"/>
    <property type="match status" value="1"/>
</dbReference>
<dbReference type="GO" id="GO:0006351">
    <property type="term" value="P:DNA-templated transcription"/>
    <property type="evidence" value="ECO:0007669"/>
    <property type="project" value="InterPro"/>
</dbReference>
<feature type="compositionally biased region" description="Low complexity" evidence="3">
    <location>
        <begin position="132"/>
        <end position="148"/>
    </location>
</feature>
<dbReference type="PANTHER" id="PTHR46910">
    <property type="entry name" value="TRANSCRIPTION FACTOR PDR1"/>
    <property type="match status" value="1"/>
</dbReference>
<dbReference type="SUPFAM" id="SSF57701">
    <property type="entry name" value="Zn2/Cys6 DNA-binding domain"/>
    <property type="match status" value="1"/>
</dbReference>
<evidence type="ECO:0000259" key="4">
    <source>
        <dbReference type="PROSITE" id="PS50048"/>
    </source>
</evidence>
<feature type="compositionally biased region" description="Polar residues" evidence="3">
    <location>
        <begin position="647"/>
        <end position="663"/>
    </location>
</feature>
<dbReference type="InterPro" id="IPR007219">
    <property type="entry name" value="XnlR_reg_dom"/>
</dbReference>
<reference evidence="5" key="1">
    <citation type="submission" date="2023-06" db="EMBL/GenBank/DDBJ databases">
        <title>Genome-scale phylogeny and comparative genomics of the fungal order Sordariales.</title>
        <authorList>
            <consortium name="Lawrence Berkeley National Laboratory"/>
            <person name="Hensen N."/>
            <person name="Bonometti L."/>
            <person name="Westerberg I."/>
            <person name="Brannstrom I.O."/>
            <person name="Guillou S."/>
            <person name="Cros-Aarteil S."/>
            <person name="Calhoun S."/>
            <person name="Haridas S."/>
            <person name="Kuo A."/>
            <person name="Mondo S."/>
            <person name="Pangilinan J."/>
            <person name="Riley R."/>
            <person name="Labutti K."/>
            <person name="Andreopoulos B."/>
            <person name="Lipzen A."/>
            <person name="Chen C."/>
            <person name="Yanf M."/>
            <person name="Daum C."/>
            <person name="Ng V."/>
            <person name="Clum A."/>
            <person name="Steindorff A."/>
            <person name="Ohm R."/>
            <person name="Martin F."/>
            <person name="Silar P."/>
            <person name="Natvig D."/>
            <person name="Lalanne C."/>
            <person name="Gautier V."/>
            <person name="Ament-Velasquez S.L."/>
            <person name="Kruys A."/>
            <person name="Hutchinson M.I."/>
            <person name="Powell A.J."/>
            <person name="Barry K."/>
            <person name="Miller A.N."/>
            <person name="Grigoriev I.V."/>
            <person name="Debuchy R."/>
            <person name="Gladieux P."/>
            <person name="Thoren M.H."/>
            <person name="Johannesson H."/>
        </authorList>
    </citation>
    <scope>NUCLEOTIDE SEQUENCE</scope>
    <source>
        <strain evidence="5">SMH2532-1</strain>
    </source>
</reference>
<organism evidence="5 6">
    <name type="scientific">Cercophora newfieldiana</name>
    <dbReference type="NCBI Taxonomy" id="92897"/>
    <lineage>
        <taxon>Eukaryota</taxon>
        <taxon>Fungi</taxon>
        <taxon>Dikarya</taxon>
        <taxon>Ascomycota</taxon>
        <taxon>Pezizomycotina</taxon>
        <taxon>Sordariomycetes</taxon>
        <taxon>Sordariomycetidae</taxon>
        <taxon>Sordariales</taxon>
        <taxon>Lasiosphaeriaceae</taxon>
        <taxon>Cercophora</taxon>
    </lineage>
</organism>
<dbReference type="GO" id="GO:0008270">
    <property type="term" value="F:zinc ion binding"/>
    <property type="evidence" value="ECO:0007669"/>
    <property type="project" value="InterPro"/>
</dbReference>
<keyword evidence="6" id="KW-1185">Reference proteome</keyword>
<dbReference type="AlphaFoldDB" id="A0AA39XW52"/>
<dbReference type="EMBL" id="JAULSV010000006">
    <property type="protein sequence ID" value="KAK0641369.1"/>
    <property type="molecule type" value="Genomic_DNA"/>
</dbReference>
<dbReference type="Proteomes" id="UP001174936">
    <property type="component" value="Unassembled WGS sequence"/>
</dbReference>
<dbReference type="InterPro" id="IPR036864">
    <property type="entry name" value="Zn2-C6_fun-type_DNA-bd_sf"/>
</dbReference>
<dbReference type="GO" id="GO:0003677">
    <property type="term" value="F:DNA binding"/>
    <property type="evidence" value="ECO:0007669"/>
    <property type="project" value="InterPro"/>
</dbReference>
<proteinExistence type="predicted"/>
<keyword evidence="1" id="KW-0479">Metal-binding</keyword>
<dbReference type="CDD" id="cd12148">
    <property type="entry name" value="fungal_TF_MHR"/>
    <property type="match status" value="1"/>
</dbReference>
<feature type="region of interest" description="Disordered" evidence="3">
    <location>
        <begin position="679"/>
        <end position="707"/>
    </location>
</feature>
<dbReference type="Pfam" id="PF04082">
    <property type="entry name" value="Fungal_trans"/>
    <property type="match status" value="1"/>
</dbReference>
<dbReference type="SMART" id="SM00906">
    <property type="entry name" value="Fungal_trans"/>
    <property type="match status" value="1"/>
</dbReference>
<dbReference type="GO" id="GO:0000981">
    <property type="term" value="F:DNA-binding transcription factor activity, RNA polymerase II-specific"/>
    <property type="evidence" value="ECO:0007669"/>
    <property type="project" value="InterPro"/>
</dbReference>
<dbReference type="InterPro" id="IPR050987">
    <property type="entry name" value="AtrR-like"/>
</dbReference>
<evidence type="ECO:0000313" key="6">
    <source>
        <dbReference type="Proteomes" id="UP001174936"/>
    </source>
</evidence>
<dbReference type="InterPro" id="IPR001138">
    <property type="entry name" value="Zn2Cys6_DnaBD"/>
</dbReference>
<feature type="compositionally biased region" description="Low complexity" evidence="3">
    <location>
        <begin position="104"/>
        <end position="125"/>
    </location>
</feature>
<feature type="region of interest" description="Disordered" evidence="3">
    <location>
        <begin position="104"/>
        <end position="155"/>
    </location>
</feature>
<gene>
    <name evidence="5" type="ORF">B0T16DRAFT_214065</name>
</gene>
<dbReference type="Pfam" id="PF00172">
    <property type="entry name" value="Zn_clus"/>
    <property type="match status" value="1"/>
</dbReference>
<comment type="caution">
    <text evidence="5">The sequence shown here is derived from an EMBL/GenBank/DDBJ whole genome shotgun (WGS) entry which is preliminary data.</text>
</comment>